<dbReference type="EMBL" id="KN817526">
    <property type="protein sequence ID" value="KJA26976.1"/>
    <property type="molecule type" value="Genomic_DNA"/>
</dbReference>
<dbReference type="OrthoDB" id="3254954at2759"/>
<dbReference type="SUPFAM" id="SSF50630">
    <property type="entry name" value="Acid proteases"/>
    <property type="match status" value="1"/>
</dbReference>
<dbReference type="CDD" id="cd00303">
    <property type="entry name" value="retropepsin_like"/>
    <property type="match status" value="1"/>
</dbReference>
<accession>A0A0D2PEG9</accession>
<feature type="non-terminal residue" evidence="1">
    <location>
        <position position="250"/>
    </location>
</feature>
<keyword evidence="2" id="KW-1185">Reference proteome</keyword>
<evidence type="ECO:0000313" key="1">
    <source>
        <dbReference type="EMBL" id="KJA26976.1"/>
    </source>
</evidence>
<dbReference type="InterPro" id="IPR043502">
    <property type="entry name" value="DNA/RNA_pol_sf"/>
</dbReference>
<organism evidence="1 2">
    <name type="scientific">Hypholoma sublateritium (strain FD-334 SS-4)</name>
    <dbReference type="NCBI Taxonomy" id="945553"/>
    <lineage>
        <taxon>Eukaryota</taxon>
        <taxon>Fungi</taxon>
        <taxon>Dikarya</taxon>
        <taxon>Basidiomycota</taxon>
        <taxon>Agaricomycotina</taxon>
        <taxon>Agaricomycetes</taxon>
        <taxon>Agaricomycetidae</taxon>
        <taxon>Agaricales</taxon>
        <taxon>Agaricineae</taxon>
        <taxon>Strophariaceae</taxon>
        <taxon>Hypholoma</taxon>
    </lineage>
</organism>
<dbReference type="InterPro" id="IPR021109">
    <property type="entry name" value="Peptidase_aspartic_dom_sf"/>
</dbReference>
<gene>
    <name evidence="1" type="ORF">HYPSUDRAFT_132533</name>
</gene>
<reference evidence="2" key="1">
    <citation type="submission" date="2014-04" db="EMBL/GenBank/DDBJ databases">
        <title>Evolutionary Origins and Diversification of the Mycorrhizal Mutualists.</title>
        <authorList>
            <consortium name="DOE Joint Genome Institute"/>
            <consortium name="Mycorrhizal Genomics Consortium"/>
            <person name="Kohler A."/>
            <person name="Kuo A."/>
            <person name="Nagy L.G."/>
            <person name="Floudas D."/>
            <person name="Copeland A."/>
            <person name="Barry K.W."/>
            <person name="Cichocki N."/>
            <person name="Veneault-Fourrey C."/>
            <person name="LaButti K."/>
            <person name="Lindquist E.A."/>
            <person name="Lipzen A."/>
            <person name="Lundell T."/>
            <person name="Morin E."/>
            <person name="Murat C."/>
            <person name="Riley R."/>
            <person name="Ohm R."/>
            <person name="Sun H."/>
            <person name="Tunlid A."/>
            <person name="Henrissat B."/>
            <person name="Grigoriev I.V."/>
            <person name="Hibbett D.S."/>
            <person name="Martin F."/>
        </authorList>
    </citation>
    <scope>NUCLEOTIDE SEQUENCE [LARGE SCALE GENOMIC DNA]</scope>
    <source>
        <strain evidence="2">FD-334 SS-4</strain>
    </source>
</reference>
<protein>
    <submittedName>
        <fullName evidence="1">Uncharacterized protein</fullName>
    </submittedName>
</protein>
<dbReference type="AlphaFoldDB" id="A0A0D2PEG9"/>
<dbReference type="SUPFAM" id="SSF56672">
    <property type="entry name" value="DNA/RNA polymerases"/>
    <property type="match status" value="1"/>
</dbReference>
<sequence>MIKRRTGTFKSSGTAKCRPVVPPEEKACLITYTNANGQDAWTLWDAGSTTTSITPAFADTAKITAFPLLDPFIVQLGTVGSRAKITHGAHIPINMPGCKNEIYADICNLDRYDMIVGTPFMHQNKVVLDFGDMTVSVNGVVTPALAYPADVDPRLHPRESNTPDLDGLRHAWKEEYSDMVNGTPNKLPPLRDINHEIHIVNPEQRYMYHTPRCPQALRSEFYEKLNRYVDAGWWKESTSVQAAPLMCIPK</sequence>
<name>A0A0D2PEG9_HYPSF</name>
<dbReference type="OMA" id="AWKEEYS"/>
<proteinExistence type="predicted"/>
<dbReference type="Gene3D" id="2.40.70.10">
    <property type="entry name" value="Acid Proteases"/>
    <property type="match status" value="1"/>
</dbReference>
<evidence type="ECO:0000313" key="2">
    <source>
        <dbReference type="Proteomes" id="UP000054270"/>
    </source>
</evidence>
<dbReference type="Proteomes" id="UP000054270">
    <property type="component" value="Unassembled WGS sequence"/>
</dbReference>
<dbReference type="STRING" id="945553.A0A0D2PEG9"/>